<dbReference type="InterPro" id="IPR029424">
    <property type="entry name" value="MMS22L_C"/>
</dbReference>
<evidence type="ECO:0000256" key="6">
    <source>
        <dbReference type="ARBA" id="ARBA00022763"/>
    </source>
</evidence>
<dbReference type="GO" id="GO:0000724">
    <property type="term" value="P:double-strand break repair via homologous recombination"/>
    <property type="evidence" value="ECO:0007669"/>
    <property type="project" value="InterPro"/>
</dbReference>
<evidence type="ECO:0000256" key="4">
    <source>
        <dbReference type="ARBA" id="ARBA00021061"/>
    </source>
</evidence>
<evidence type="ECO:0000256" key="9">
    <source>
        <dbReference type="ARBA" id="ARBA00023242"/>
    </source>
</evidence>
<evidence type="ECO:0000256" key="8">
    <source>
        <dbReference type="ARBA" id="ARBA00023204"/>
    </source>
</evidence>
<organism evidence="13 14">
    <name type="scientific">Diaphorina citri</name>
    <name type="common">Asian citrus psyllid</name>
    <dbReference type="NCBI Taxonomy" id="121845"/>
    <lineage>
        <taxon>Eukaryota</taxon>
        <taxon>Metazoa</taxon>
        <taxon>Ecdysozoa</taxon>
        <taxon>Arthropoda</taxon>
        <taxon>Hexapoda</taxon>
        <taxon>Insecta</taxon>
        <taxon>Pterygota</taxon>
        <taxon>Neoptera</taxon>
        <taxon>Paraneoptera</taxon>
        <taxon>Hemiptera</taxon>
        <taxon>Sternorrhyncha</taxon>
        <taxon>Psylloidea</taxon>
        <taxon>Psyllidae</taxon>
        <taxon>Diaphorininae</taxon>
        <taxon>Diaphorina</taxon>
    </lineage>
</organism>
<dbReference type="GO" id="GO:0031297">
    <property type="term" value="P:replication fork processing"/>
    <property type="evidence" value="ECO:0007669"/>
    <property type="project" value="InterPro"/>
</dbReference>
<evidence type="ECO:0000313" key="14">
    <source>
        <dbReference type="RefSeq" id="XP_026680399.1"/>
    </source>
</evidence>
<reference evidence="14" key="1">
    <citation type="submission" date="2025-08" db="UniProtKB">
        <authorList>
            <consortium name="RefSeq"/>
        </authorList>
    </citation>
    <scope>IDENTIFICATION</scope>
</reference>
<dbReference type="PaxDb" id="121845-A0A3Q0IVW8"/>
<keyword evidence="6" id="KW-0227">DNA damage</keyword>
<evidence type="ECO:0000259" key="11">
    <source>
        <dbReference type="Pfam" id="PF14910"/>
    </source>
</evidence>
<keyword evidence="8" id="KW-0234">DNA repair</keyword>
<dbReference type="GO" id="GO:0043596">
    <property type="term" value="C:nuclear replication fork"/>
    <property type="evidence" value="ECO:0007669"/>
    <property type="project" value="TreeGrafter"/>
</dbReference>
<comment type="similarity">
    <text evidence="3">Belongs to the MMS22 family. MMS22L subfamily.</text>
</comment>
<evidence type="ECO:0000256" key="1">
    <source>
        <dbReference type="ARBA" id="ARBA00004123"/>
    </source>
</evidence>
<proteinExistence type="inferred from homology"/>
<feature type="domain" description="Protein MMS22-like N-terminal" evidence="11">
    <location>
        <begin position="4"/>
        <end position="360"/>
    </location>
</feature>
<evidence type="ECO:0000256" key="7">
    <source>
        <dbReference type="ARBA" id="ARBA00022853"/>
    </source>
</evidence>
<protein>
    <recommendedName>
        <fullName evidence="4">Protein MMS22-like</fullName>
    </recommendedName>
    <alternativeName>
        <fullName evidence="10">Methyl methanesulfonate-sensitivity protein 22-like</fullName>
    </alternativeName>
</protein>
<evidence type="ECO:0000256" key="2">
    <source>
        <dbReference type="ARBA" id="ARBA00004286"/>
    </source>
</evidence>
<evidence type="ECO:0000256" key="10">
    <source>
        <dbReference type="ARBA" id="ARBA00033326"/>
    </source>
</evidence>
<evidence type="ECO:0000259" key="12">
    <source>
        <dbReference type="Pfam" id="PF14911"/>
    </source>
</evidence>
<accession>A0A3Q0IVW8</accession>
<dbReference type="GeneID" id="108252569"/>
<evidence type="ECO:0000256" key="5">
    <source>
        <dbReference type="ARBA" id="ARBA00022454"/>
    </source>
</evidence>
<dbReference type="Proteomes" id="UP000079169">
    <property type="component" value="Unplaced"/>
</dbReference>
<dbReference type="KEGG" id="dci:108252569"/>
<evidence type="ECO:0000313" key="13">
    <source>
        <dbReference type="Proteomes" id="UP000079169"/>
    </source>
</evidence>
<dbReference type="STRING" id="121845.A0A3Q0IVW8"/>
<feature type="domain" description="MMS22-like C-terminal" evidence="12">
    <location>
        <begin position="597"/>
        <end position="876"/>
    </location>
</feature>
<dbReference type="InterPro" id="IPR042320">
    <property type="entry name" value="MMS22-like"/>
</dbReference>
<keyword evidence="5" id="KW-0158">Chromosome</keyword>
<dbReference type="Pfam" id="PF14910">
    <property type="entry name" value="MMS22L_N"/>
    <property type="match status" value="1"/>
</dbReference>
<dbReference type="RefSeq" id="XP_026680399.1">
    <property type="nucleotide sequence ID" value="XM_026824598.1"/>
</dbReference>
<sequence>MEKSLDQEIKDTNDNDELPSYIICSKPYLYFIWFLKHLFSLNVISSEIHSTEHMAKFNDDCDSTEKIVKKLTNLDNISENELRIILTFLDSIVSLKEVCKPDIIIALWEYFHKRLNSNFVLKSMPFAYTLSCLNSNRSVLEVLTHVEQMISSTRIQKNEENSYTLFLRMLGIYLLKYNHEQRIWNQVKGRMYSKFSQNKLSTLSEQGIQHVSNLFILLFYIKGNQELVKIQTFLNSILTIKDKDTISHTAREIGLKTNLTFVLINIRNNVSIDATILSPVLNLVNQNLDNPNGPNYEKLMKIYLQTVMDVIKESDDLTLGQHLLLGAWIRKLLDNSKVSSNVMNIFYNLFTLVLTKLRPYQPVQKDSQMGMYFTCILEFLPNLRTDLNFNPDTMQTMTEFLSALTLFTLSGGVSYKSEATQILNKLVVNSKVNFELKLAYVKCLLSNEDMQSYSLVTFIPNRGVNYKSEATQILNKLVVNSKVNFELKLTYVKCLLSNEDMQSYSLVTFIPNIETIITQCYLLSLILSEHSDGDGMSRYVQSHCLHKLRQNYIMEDNQFTQAQVSCRYVQSHCLHKLRQNYIMEDNQFTQAQVIHSSNEETLKQLLRDINLINNNITNMESKIQFHSEINTLFGIEETLKCVVNSHDKNTTITGKTMITNIFTCVAIIIDSIGGILYKKSKPNTPLQCFIDTLLLQFQVRNPDFKLTANTTHALRVSFYIYINALMKLDPSNDMYIARTIKELIQVYLPRLVNKIQYETPFSLIKCFNTSPTQDVYLLDVILSLFLRKKCKVSDKNAHECLVFLQEVLIENSSVEFITRFIKASLDLLLNNMISLNDIDVCKNKIKSILIKCFSNPSIQSDAVVKNHVLIVLKNKIKSILIKCFSNPSIQSDAVVKNHVLIGLKNKIKSILIKCFSNPSIQSDAVVKNHVLIVLTKLSNENLAFSFGQFFQNKIKSILIKCFSNPSIQSDAVVKNHVLIVLTKLSNENLAFSFGQFFQVLNFLLHSCCPSIVTEFRRNVLLHKIKAVEMKRGVEEDKVLRNHLDQLDRNIKKILLVKS</sequence>
<dbReference type="InterPro" id="IPR029425">
    <property type="entry name" value="MMS22L_N"/>
</dbReference>
<keyword evidence="13" id="KW-1185">Reference proteome</keyword>
<name>A0A3Q0IVW8_DIACI</name>
<evidence type="ECO:0000256" key="3">
    <source>
        <dbReference type="ARBA" id="ARBA00006585"/>
    </source>
</evidence>
<dbReference type="Pfam" id="PF14911">
    <property type="entry name" value="MMS22L_C"/>
    <property type="match status" value="1"/>
</dbReference>
<keyword evidence="9" id="KW-0539">Nucleus</keyword>
<gene>
    <name evidence="14" type="primary">LOC108252569</name>
</gene>
<keyword evidence="7" id="KW-0156">Chromatin regulator</keyword>
<dbReference type="GO" id="GO:0006325">
    <property type="term" value="P:chromatin organization"/>
    <property type="evidence" value="ECO:0007669"/>
    <property type="project" value="UniProtKB-KW"/>
</dbReference>
<dbReference type="PANTHER" id="PTHR28547">
    <property type="entry name" value="PROTEIN MMS22-LIKE"/>
    <property type="match status" value="1"/>
</dbReference>
<dbReference type="PANTHER" id="PTHR28547:SF1">
    <property type="entry name" value="PROTEIN MMS22-LIKE"/>
    <property type="match status" value="1"/>
</dbReference>
<dbReference type="AlphaFoldDB" id="A0A3Q0IVW8"/>
<comment type="subcellular location">
    <subcellularLocation>
        <location evidence="2">Chromosome</location>
    </subcellularLocation>
    <subcellularLocation>
        <location evidence="1">Nucleus</location>
    </subcellularLocation>
</comment>